<sequence length="338" mass="34981">MQSSKTYPCAGLSSRLQGAARKTALAIGLVLLATGAAAQAKFPSRAVTLVVGFPPGGSNDIVARIIAPKFSEALGVPVIVENKAGANATIGTEYTVRAKPDGYTVTLGSASPLAISPHTYKNLPYDPLTDLRAVTTVAQTPELLAINPKVPARTLAELVKLSKTRNVTLASSGAGGLPHLAIELFRLESGGHIVHVPYKGAAPAITDAVGGHVDGIIVDVPALYSQVQAGKLRPVAVTHEKRSSVLPKVPTSAEGGLPKLLAFNWFAVMAPAKTPDGVVDTLYAALAKAAKDPQVIAQLGKLGIEPYIQASPAAAEAFMKSETLRWGKIAKAADVRAN</sequence>
<dbReference type="EMBL" id="JBHSBV010000005">
    <property type="protein sequence ID" value="MFC4202467.1"/>
    <property type="molecule type" value="Genomic_DNA"/>
</dbReference>
<comment type="caution">
    <text evidence="2">The sequence shown here is derived from an EMBL/GenBank/DDBJ whole genome shotgun (WGS) entry which is preliminary data.</text>
</comment>
<protein>
    <submittedName>
        <fullName evidence="2">Bug family tripartite tricarboxylate transporter substrate binding protein</fullName>
    </submittedName>
</protein>
<evidence type="ECO:0000313" key="2">
    <source>
        <dbReference type="EMBL" id="MFC4202467.1"/>
    </source>
</evidence>
<dbReference type="PANTHER" id="PTHR42928:SF5">
    <property type="entry name" value="BLR1237 PROTEIN"/>
    <property type="match status" value="1"/>
</dbReference>
<evidence type="ECO:0000313" key="3">
    <source>
        <dbReference type="Proteomes" id="UP001595848"/>
    </source>
</evidence>
<comment type="similarity">
    <text evidence="1">Belongs to the UPF0065 (bug) family.</text>
</comment>
<reference evidence="3" key="1">
    <citation type="journal article" date="2019" name="Int. J. Syst. Evol. Microbiol.">
        <title>The Global Catalogue of Microorganisms (GCM) 10K type strain sequencing project: providing services to taxonomists for standard genome sequencing and annotation.</title>
        <authorList>
            <consortium name="The Broad Institute Genomics Platform"/>
            <consortium name="The Broad Institute Genome Sequencing Center for Infectious Disease"/>
            <person name="Wu L."/>
            <person name="Ma J."/>
        </authorList>
    </citation>
    <scope>NUCLEOTIDE SEQUENCE [LARGE SCALE GENOMIC DNA]</scope>
    <source>
        <strain evidence="3">LMG 24813</strain>
    </source>
</reference>
<name>A0ABV8P498_9BURK</name>
<dbReference type="PIRSF" id="PIRSF017082">
    <property type="entry name" value="YflP"/>
    <property type="match status" value="1"/>
</dbReference>
<dbReference type="Pfam" id="PF03401">
    <property type="entry name" value="TctC"/>
    <property type="match status" value="1"/>
</dbReference>
<dbReference type="PANTHER" id="PTHR42928">
    <property type="entry name" value="TRICARBOXYLATE-BINDING PROTEIN"/>
    <property type="match status" value="1"/>
</dbReference>
<dbReference type="InterPro" id="IPR005064">
    <property type="entry name" value="BUG"/>
</dbReference>
<keyword evidence="3" id="KW-1185">Reference proteome</keyword>
<dbReference type="RefSeq" id="WP_217965931.1">
    <property type="nucleotide sequence ID" value="NZ_JAHTBN010000009.1"/>
</dbReference>
<gene>
    <name evidence="2" type="ORF">ACFOY1_16040</name>
</gene>
<evidence type="ECO:0000256" key="1">
    <source>
        <dbReference type="ARBA" id="ARBA00006987"/>
    </source>
</evidence>
<accession>A0ABV8P498</accession>
<proteinExistence type="inferred from homology"/>
<dbReference type="Proteomes" id="UP001595848">
    <property type="component" value="Unassembled WGS sequence"/>
</dbReference>
<organism evidence="2 3">
    <name type="scientific">Candidimonas humi</name>
    <dbReference type="NCBI Taxonomy" id="683355"/>
    <lineage>
        <taxon>Bacteria</taxon>
        <taxon>Pseudomonadati</taxon>
        <taxon>Pseudomonadota</taxon>
        <taxon>Betaproteobacteria</taxon>
        <taxon>Burkholderiales</taxon>
        <taxon>Alcaligenaceae</taxon>
        <taxon>Candidimonas</taxon>
    </lineage>
</organism>